<dbReference type="SUPFAM" id="SSF102405">
    <property type="entry name" value="MCP/YpsA-like"/>
    <property type="match status" value="1"/>
</dbReference>
<keyword evidence="6" id="KW-1185">Reference proteome</keyword>
<keyword evidence="4" id="KW-0238">DNA-binding</keyword>
<evidence type="ECO:0000313" key="3">
    <source>
        <dbReference type="EMBL" id="RAJ93960.1"/>
    </source>
</evidence>
<organism evidence="3 5">
    <name type="scientific">Aliidiomarina maris</name>
    <dbReference type="NCBI Taxonomy" id="531312"/>
    <lineage>
        <taxon>Bacteria</taxon>
        <taxon>Pseudomonadati</taxon>
        <taxon>Pseudomonadota</taxon>
        <taxon>Gammaproteobacteria</taxon>
        <taxon>Alteromonadales</taxon>
        <taxon>Idiomarinaceae</taxon>
        <taxon>Aliidiomarina</taxon>
    </lineage>
</organism>
<dbReference type="PANTHER" id="PTHR43022">
    <property type="entry name" value="PROTEIN SMF"/>
    <property type="match status" value="1"/>
</dbReference>
<dbReference type="Pfam" id="PF02481">
    <property type="entry name" value="DNA_processg_A"/>
    <property type="match status" value="1"/>
</dbReference>
<dbReference type="Gene3D" id="3.40.50.450">
    <property type="match status" value="1"/>
</dbReference>
<reference evidence="3 5" key="2">
    <citation type="submission" date="2018-06" db="EMBL/GenBank/DDBJ databases">
        <title>Genomic Encyclopedia of Type Strains, Phase III (KMG-III): the genomes of soil and plant-associated and newly described type strains.</title>
        <authorList>
            <person name="Whitman W."/>
        </authorList>
    </citation>
    <scope>NUCLEOTIDE SEQUENCE [LARGE SCALE GENOMIC DNA]</scope>
    <source>
        <strain evidence="3 5">CGMCC 1.15366</strain>
    </source>
</reference>
<evidence type="ECO:0000313" key="6">
    <source>
        <dbReference type="Proteomes" id="UP000287865"/>
    </source>
</evidence>
<dbReference type="EMBL" id="QLMD01000015">
    <property type="protein sequence ID" value="RAJ93960.1"/>
    <property type="molecule type" value="Genomic_DNA"/>
</dbReference>
<dbReference type="RefSeq" id="WP_111570278.1">
    <property type="nucleotide sequence ID" value="NZ_PIPK01000002.1"/>
</dbReference>
<dbReference type="GO" id="GO:0003677">
    <property type="term" value="F:DNA binding"/>
    <property type="evidence" value="ECO:0007669"/>
    <property type="project" value="UniProtKB-KW"/>
</dbReference>
<dbReference type="InterPro" id="IPR057666">
    <property type="entry name" value="DrpA_SLOG"/>
</dbReference>
<proteinExistence type="inferred from homology"/>
<protein>
    <submittedName>
        <fullName evidence="3">DNA processing protein</fullName>
    </submittedName>
    <submittedName>
        <fullName evidence="4">DNA-binding protein</fullName>
    </submittedName>
</protein>
<comment type="similarity">
    <text evidence="1">Belongs to the DprA/Smf family.</text>
</comment>
<evidence type="ECO:0000313" key="5">
    <source>
        <dbReference type="Proteomes" id="UP000249203"/>
    </source>
</evidence>
<name>A0A327WPX5_9GAMM</name>
<comment type="caution">
    <text evidence="3">The sequence shown here is derived from an EMBL/GenBank/DDBJ whole genome shotgun (WGS) entry which is preliminary data.</text>
</comment>
<dbReference type="Proteomes" id="UP000249203">
    <property type="component" value="Unassembled WGS sequence"/>
</dbReference>
<dbReference type="GO" id="GO:0009294">
    <property type="term" value="P:DNA-mediated transformation"/>
    <property type="evidence" value="ECO:0007669"/>
    <property type="project" value="InterPro"/>
</dbReference>
<dbReference type="InterPro" id="IPR003488">
    <property type="entry name" value="DprA"/>
</dbReference>
<dbReference type="Proteomes" id="UP000287865">
    <property type="component" value="Unassembled WGS sequence"/>
</dbReference>
<feature type="domain" description="Smf/DprA SLOG" evidence="2">
    <location>
        <begin position="77"/>
        <end position="287"/>
    </location>
</feature>
<sequence length="324" mass="35025">MKYSENAINVMAARIYKGIGRAWIVKNLSTPKPEEAIVKLLNESAKSESAITIEDFNKKKSTLQRILSESAGAVDGVVAIGDDDFPAHRGSVKNSERPVFLFYKGDLSLLSTESNNIAVIGLLNPTQEIEAIERKLVANLVSNGAVIVSGLALGCDSIAHLQALDSKGKTVAILPSPLNDIMPAKNKDLAKEIVASGGLLISEYLTAPKSKVKLSSRYQERDRLQALFSNSIVLSASYAKNDIGNDSGSRLAMGYAKDYSIPRAVIYDEKKHLNNPMFDLNRQLISEEPSIVIFSEESSATALPKILCSSDAVMAPTPVQQSMI</sequence>
<evidence type="ECO:0000259" key="2">
    <source>
        <dbReference type="Pfam" id="PF02481"/>
    </source>
</evidence>
<dbReference type="PANTHER" id="PTHR43022:SF1">
    <property type="entry name" value="PROTEIN SMF"/>
    <property type="match status" value="1"/>
</dbReference>
<dbReference type="EMBL" id="PIPK01000002">
    <property type="protein sequence ID" value="RUO27535.1"/>
    <property type="molecule type" value="Genomic_DNA"/>
</dbReference>
<dbReference type="AlphaFoldDB" id="A0A327WPX5"/>
<dbReference type="OrthoDB" id="9785707at2"/>
<evidence type="ECO:0000313" key="4">
    <source>
        <dbReference type="EMBL" id="RUO27535.1"/>
    </source>
</evidence>
<gene>
    <name evidence="3" type="ORF">B0I24_11563</name>
    <name evidence="4" type="ORF">CWE07_02585</name>
</gene>
<evidence type="ECO:0000256" key="1">
    <source>
        <dbReference type="ARBA" id="ARBA00006525"/>
    </source>
</evidence>
<reference evidence="4 6" key="1">
    <citation type="journal article" date="2018" name="Front. Microbiol.">
        <title>Genome-Based Analysis Reveals the Taxonomy and Diversity of the Family Idiomarinaceae.</title>
        <authorList>
            <person name="Liu Y."/>
            <person name="Lai Q."/>
            <person name="Shao Z."/>
        </authorList>
    </citation>
    <scope>NUCLEOTIDE SEQUENCE [LARGE SCALE GENOMIC DNA]</scope>
    <source>
        <strain evidence="4 6">CF12-14</strain>
    </source>
</reference>
<accession>A0A327WPX5</accession>